<evidence type="ECO:0000256" key="1">
    <source>
        <dbReference type="SAM" id="MobiDB-lite"/>
    </source>
</evidence>
<feature type="region of interest" description="Disordered" evidence="1">
    <location>
        <begin position="624"/>
        <end position="698"/>
    </location>
</feature>
<evidence type="ECO:0000313" key="3">
    <source>
        <dbReference type="Proteomes" id="UP000566819"/>
    </source>
</evidence>
<dbReference type="AlphaFoldDB" id="A0A8H4RIK9"/>
<evidence type="ECO:0000313" key="2">
    <source>
        <dbReference type="EMBL" id="KAF4630323.1"/>
    </source>
</evidence>
<sequence length="698" mass="78632">MARFVFVGQMEYDNYALCTEPLAVKIVDSLSTVLPILLLNFIIDLYAVIHKGSTPKTKSDSADGPDPRVNELRDLREDNKYDLRNTRTVYLLEDSPPYQFAGKCRITNRIAAFNFKEDRESEVAKLRAALAEAVCSRDEIKTELNSLKASTEEPRPCLFLEKLPLELRNHVYSYLLVNPALATGTVIERHGPQNALYNGEFGLAPVVLQLNRQIHHEALNILYGDNIFIADCTQDDVLRSPIVRHQRTQRSGVIDWVDGPFLKDHPAVQKVRHWKVAIGANQGGGIVYNKLSLVLSPLKLLRNINQFTLGAADPNDLYICNYHQDATQAVPHDIPPNILTSLTHLIQSNTPLNPVFKMHDCLLAYAQAFERAQTYREEMIPDHGRPWAHLTKDPTRILPRSLTDSHARSPFKKGTPMHPVEQNLEYALIASDFNHYSRFISARSTILSYLEPQYQRICLAAQNTAEFVKANKRESGRKIFCASGIAHMMHNTKAPFATASIYLEGYAESFKRDLTEETRMQIRCEQRKFNLSYAHLPREKLLKELNDILETSSYNKFLYDLSWARFAVLCKKAIDDMDRQYLEIREARKRLFEYDGAQYEPEIDIEAWRCDEPINWDVNEPEIGPKKEAEMTGSVNGYPGFVTDEEEGDDSGSASNSGNSSGSGSDSGHGSDADSDVASEVGEEELGQLELGGGGGDV</sequence>
<gene>
    <name evidence="2" type="ORF">G7Y89_g7819</name>
</gene>
<protein>
    <submittedName>
        <fullName evidence="2">Uncharacterized protein</fullName>
    </submittedName>
</protein>
<keyword evidence="3" id="KW-1185">Reference proteome</keyword>
<proteinExistence type="predicted"/>
<dbReference type="PANTHER" id="PTHR42085">
    <property type="entry name" value="F-BOX DOMAIN-CONTAINING PROTEIN"/>
    <property type="match status" value="1"/>
</dbReference>
<feature type="compositionally biased region" description="Low complexity" evidence="1">
    <location>
        <begin position="651"/>
        <end position="670"/>
    </location>
</feature>
<feature type="compositionally biased region" description="Acidic residues" evidence="1">
    <location>
        <begin position="673"/>
        <end position="687"/>
    </location>
</feature>
<dbReference type="EMBL" id="JAAMPI010000562">
    <property type="protein sequence ID" value="KAF4630323.1"/>
    <property type="molecule type" value="Genomic_DNA"/>
</dbReference>
<dbReference type="PANTHER" id="PTHR42085:SF4">
    <property type="entry name" value="F-BOX DOMAIN-CONTAINING PROTEIN"/>
    <property type="match status" value="1"/>
</dbReference>
<dbReference type="InterPro" id="IPR038883">
    <property type="entry name" value="AN11006-like"/>
</dbReference>
<name>A0A8H4RIK9_9HELO</name>
<dbReference type="Proteomes" id="UP000566819">
    <property type="component" value="Unassembled WGS sequence"/>
</dbReference>
<dbReference type="OrthoDB" id="62952at2759"/>
<comment type="caution">
    <text evidence="2">The sequence shown here is derived from an EMBL/GenBank/DDBJ whole genome shotgun (WGS) entry which is preliminary data.</text>
</comment>
<accession>A0A8H4RIK9</accession>
<organism evidence="2 3">
    <name type="scientific">Cudoniella acicularis</name>
    <dbReference type="NCBI Taxonomy" id="354080"/>
    <lineage>
        <taxon>Eukaryota</taxon>
        <taxon>Fungi</taxon>
        <taxon>Dikarya</taxon>
        <taxon>Ascomycota</taxon>
        <taxon>Pezizomycotina</taxon>
        <taxon>Leotiomycetes</taxon>
        <taxon>Helotiales</taxon>
        <taxon>Tricladiaceae</taxon>
        <taxon>Cudoniella</taxon>
    </lineage>
</organism>
<reference evidence="2 3" key="1">
    <citation type="submission" date="2020-03" db="EMBL/GenBank/DDBJ databases">
        <title>Draft Genome Sequence of Cudoniella acicularis.</title>
        <authorList>
            <person name="Buettner E."/>
            <person name="Kellner H."/>
        </authorList>
    </citation>
    <scope>NUCLEOTIDE SEQUENCE [LARGE SCALE GENOMIC DNA]</scope>
    <source>
        <strain evidence="2 3">DSM 108380</strain>
    </source>
</reference>